<comment type="subcellular location">
    <subcellularLocation>
        <location evidence="1">Nucleus</location>
    </subcellularLocation>
</comment>
<feature type="region of interest" description="Disordered" evidence="8">
    <location>
        <begin position="597"/>
        <end position="683"/>
    </location>
</feature>
<evidence type="ECO:0000256" key="5">
    <source>
        <dbReference type="ARBA" id="ARBA00023089"/>
    </source>
</evidence>
<feature type="region of interest" description="Disordered" evidence="8">
    <location>
        <begin position="342"/>
        <end position="368"/>
    </location>
</feature>
<feature type="compositionally biased region" description="Basic and acidic residues" evidence="8">
    <location>
        <begin position="804"/>
        <end position="814"/>
    </location>
</feature>
<feature type="compositionally biased region" description="Polar residues" evidence="8">
    <location>
        <begin position="1230"/>
        <end position="1239"/>
    </location>
</feature>
<keyword evidence="3" id="KW-0507">mRNA processing</keyword>
<dbReference type="EMBL" id="WHWC01000017">
    <property type="protein sequence ID" value="KAG8365754.1"/>
    <property type="molecule type" value="Genomic_DNA"/>
</dbReference>
<feature type="region of interest" description="Disordered" evidence="8">
    <location>
        <begin position="170"/>
        <end position="189"/>
    </location>
</feature>
<dbReference type="GO" id="GO:0005634">
    <property type="term" value="C:nucleus"/>
    <property type="evidence" value="ECO:0007669"/>
    <property type="project" value="UniProtKB-SubCell"/>
</dbReference>
<feature type="compositionally biased region" description="Polar residues" evidence="8">
    <location>
        <begin position="648"/>
        <end position="660"/>
    </location>
</feature>
<feature type="domain" description="CID" evidence="9">
    <location>
        <begin position="830"/>
        <end position="971"/>
    </location>
</feature>
<dbReference type="Pfam" id="PF00855">
    <property type="entry name" value="PWWP"/>
    <property type="match status" value="1"/>
</dbReference>
<evidence type="ECO:0000259" key="9">
    <source>
        <dbReference type="PROSITE" id="PS51391"/>
    </source>
</evidence>
<evidence type="ECO:0000256" key="6">
    <source>
        <dbReference type="ARBA" id="ARBA00023163"/>
    </source>
</evidence>
<feature type="region of interest" description="Disordered" evidence="8">
    <location>
        <begin position="1043"/>
        <end position="1063"/>
    </location>
</feature>
<dbReference type="Pfam" id="PF04818">
    <property type="entry name" value="CID"/>
    <property type="match status" value="1"/>
</dbReference>
<feature type="region of interest" description="Disordered" evidence="8">
    <location>
        <begin position="803"/>
        <end position="832"/>
    </location>
</feature>
<feature type="compositionally biased region" description="Polar residues" evidence="8">
    <location>
        <begin position="290"/>
        <end position="299"/>
    </location>
</feature>
<feature type="region of interest" description="Disordered" evidence="8">
    <location>
        <begin position="1263"/>
        <end position="1329"/>
    </location>
</feature>
<keyword evidence="2" id="KW-0217">Developmental protein</keyword>
<accession>A0AAV6W6N8</accession>
<feature type="region of interest" description="Disordered" evidence="8">
    <location>
        <begin position="136"/>
        <end position="161"/>
    </location>
</feature>
<comment type="caution">
    <text evidence="10">The sequence shown here is derived from an EMBL/GenBank/DDBJ whole genome shotgun (WGS) entry which is preliminary data.</text>
</comment>
<dbReference type="PANTHER" id="PTHR12550:SF70">
    <property type="entry name" value="JIL-1 ANCHORING AND STABILIZING PROTEIN, ISOFORM A"/>
    <property type="match status" value="1"/>
</dbReference>
<evidence type="ECO:0000313" key="11">
    <source>
        <dbReference type="Proteomes" id="UP000826271"/>
    </source>
</evidence>
<feature type="compositionally biased region" description="Polar residues" evidence="8">
    <location>
        <begin position="816"/>
        <end position="827"/>
    </location>
</feature>
<feature type="compositionally biased region" description="Low complexity" evidence="8">
    <location>
        <begin position="1185"/>
        <end position="1218"/>
    </location>
</feature>
<keyword evidence="5" id="KW-0287">Flowering</keyword>
<dbReference type="InterPro" id="IPR000313">
    <property type="entry name" value="PWWP_dom"/>
</dbReference>
<dbReference type="SMART" id="SM00582">
    <property type="entry name" value="RPR"/>
    <property type="match status" value="1"/>
</dbReference>
<feature type="compositionally biased region" description="Polar residues" evidence="8">
    <location>
        <begin position="177"/>
        <end position="188"/>
    </location>
</feature>
<keyword evidence="11" id="KW-1185">Reference proteome</keyword>
<protein>
    <recommendedName>
        <fullName evidence="9">CID domain-containing protein</fullName>
    </recommendedName>
</protein>
<dbReference type="SUPFAM" id="SSF63748">
    <property type="entry name" value="Tudor/PWWP/MBT"/>
    <property type="match status" value="1"/>
</dbReference>
<reference evidence="10" key="1">
    <citation type="submission" date="2019-10" db="EMBL/GenBank/DDBJ databases">
        <authorList>
            <person name="Zhang R."/>
            <person name="Pan Y."/>
            <person name="Wang J."/>
            <person name="Ma R."/>
            <person name="Yu S."/>
        </authorList>
    </citation>
    <scope>NUCLEOTIDE SEQUENCE</scope>
    <source>
        <strain evidence="10">LA-IB0</strain>
        <tissue evidence="10">Leaf</tissue>
    </source>
</reference>
<gene>
    <name evidence="10" type="ORF">BUALT_Bualt17G0004800</name>
</gene>
<evidence type="ECO:0000256" key="4">
    <source>
        <dbReference type="ARBA" id="ARBA00023015"/>
    </source>
</evidence>
<dbReference type="GO" id="GO:0006397">
    <property type="term" value="P:mRNA processing"/>
    <property type="evidence" value="ECO:0007669"/>
    <property type="project" value="UniProtKB-KW"/>
</dbReference>
<evidence type="ECO:0000256" key="7">
    <source>
        <dbReference type="ARBA" id="ARBA00023242"/>
    </source>
</evidence>
<sequence length="1448" mass="157739">MAPGRKRGAKGVKTKSELSLGDLVLAKISRPEDFERTPDPKKYFVQFFGTSEIAFVAPADIQAFTSEAKSKVSARCQGKTHRYFVQAVKDICEEFEELQHKNSSSIRDDNNTQTLASEAQSLDPVLDGALEVDGKDGIDKDGPNSRLHAIGPSDVGSGFERCSKRPDELECQDMKPCSSSDRNRNLSPQRLLGKRNKLSTNPCNKVKESVSAFSPSHHSLLKEEGSHDIKVEGRYCDEGQNELTNGHKLKLAMGPTKNLEGARRNSGLAVSHELTGGRMLKKIPSGDSMKVSSADNSRSGLDVGSERKGKKFLKERKHSEAADDGQVDTELNFDEHNKVISRKKMKAQHGREKQSFQTNEGKISKCVDTGDDASKLRAQTSKKNDCRSPNVHDDKVTNIELKRSSVGKMENRRPLGVQISTSDSNHFTDEDDLPPTKRHRRALDAMSSSALISENRLGSSAPRKNDFIPINKCRSPVVQLPTKRRAVRLCADDDDELPKTPIHGGFTSKVSVIPRVIDSKKKPIMHGGSCVNDQSVNSGPLDDGINEKVQSVRVSNVASSPAALQGMDRRTSELSAAHVSSSPLQLDSEKLSSVEATPVLVSPKRSTQSITGIRPSAEPQNKHSSKTPGNISQKKAPTGANRGLATASDRSTSFLNQLLSERSKPASSGEKRKTTPKSDSRIDDSVLVVRNQNENITALGERLDVGKEDKTNFPIESKIPDSVMSMKHLIAAAQARKKQSHIQNSYGNPFPLLVPDGDMPGRSPSPNPATLAFESSNMLQLDVQGLHPTSPASDVQQLSSFNQHENEELEERRVSSGHQATGSSLSGGTEAAVARDSFEGMIETLSRTKESIGRATRLAIDCAKYGIANEVVELLIQKLENEPNFHRRVDLFFLVDSITQCSHSQRGIAGASYIPTVQAALPRLLGAAAPPGAGAQENRRQCRKVLRLWLERKILPESVLRRYMDDIMVANDDSAAGVSLRRPSRAERSIDDPIREMEGMVVDEYGSNATFQLPGLLSSHVFEEDEEYEDNFRTNIYTEVVDTSPSKHTPAASRDPENYTVTPSDRRHCILEDVDGELEMEDVSGHQKEERLLFKNGIFDLVSLEPNSNGILEAASNKSSELLSSPEGSPPLPPGSPPVTPPLPTSPPPTLSSPPPPPSSLHPFPPPPVGPPPTPIGPPLPPAGPSVLLSQQSFPPQPPLMSLHIPPLPSALSSSPRSVYQQPPLPHEIGNTTAPTGSQPTYVVSSTRLSQFDASVRSEVLKQQPSCFPPSAVSSAREHAGHNSSRPLEYGPGDAYLNPQASQHRQFLPGSAPFPQRPLRPELPPQRPPSHFSYPNSVQQHQYPPYSLPNFSDCSRRYANDDQLRVQVNEFNADGSRGGWMGGGRSCSGPPYPHEGYFGPPAERPPASVVNYQASAPNTMSAPSPIPVHSVPMMPCRPDMSAVNWRPT</sequence>
<keyword evidence="6" id="KW-0804">Transcription</keyword>
<evidence type="ECO:0000256" key="3">
    <source>
        <dbReference type="ARBA" id="ARBA00022664"/>
    </source>
</evidence>
<feature type="compositionally biased region" description="Polar residues" evidence="8">
    <location>
        <begin position="626"/>
        <end position="635"/>
    </location>
</feature>
<organism evidence="10 11">
    <name type="scientific">Buddleja alternifolia</name>
    <dbReference type="NCBI Taxonomy" id="168488"/>
    <lineage>
        <taxon>Eukaryota</taxon>
        <taxon>Viridiplantae</taxon>
        <taxon>Streptophyta</taxon>
        <taxon>Embryophyta</taxon>
        <taxon>Tracheophyta</taxon>
        <taxon>Spermatophyta</taxon>
        <taxon>Magnoliopsida</taxon>
        <taxon>eudicotyledons</taxon>
        <taxon>Gunneridae</taxon>
        <taxon>Pentapetalae</taxon>
        <taxon>asterids</taxon>
        <taxon>lamiids</taxon>
        <taxon>Lamiales</taxon>
        <taxon>Scrophulariaceae</taxon>
        <taxon>Buddlejeae</taxon>
        <taxon>Buddleja</taxon>
    </lineage>
</organism>
<evidence type="ECO:0000256" key="2">
    <source>
        <dbReference type="ARBA" id="ARBA00022473"/>
    </source>
</evidence>
<feature type="compositionally biased region" description="Pro residues" evidence="8">
    <location>
        <begin position="1315"/>
        <end position="1328"/>
    </location>
</feature>
<evidence type="ECO:0000313" key="10">
    <source>
        <dbReference type="EMBL" id="KAG8365754.1"/>
    </source>
</evidence>
<dbReference type="PROSITE" id="PS51391">
    <property type="entry name" value="CID"/>
    <property type="match status" value="1"/>
</dbReference>
<name>A0AAV6W6N8_9LAMI</name>
<keyword evidence="4" id="KW-0805">Transcription regulation</keyword>
<dbReference type="InterPro" id="IPR006569">
    <property type="entry name" value="CID_dom"/>
</dbReference>
<keyword evidence="7" id="KW-0539">Nucleus</keyword>
<feature type="region of interest" description="Disordered" evidence="8">
    <location>
        <begin position="1117"/>
        <end position="1239"/>
    </location>
</feature>
<dbReference type="FunFam" id="1.25.40.90:FF:000037">
    <property type="entry name" value="Enhancer of ag-4 2"/>
    <property type="match status" value="1"/>
</dbReference>
<feature type="region of interest" description="Disordered" evidence="8">
    <location>
        <begin position="279"/>
        <end position="328"/>
    </location>
</feature>
<feature type="compositionally biased region" description="Pro residues" evidence="8">
    <location>
        <begin position="1128"/>
        <end position="1184"/>
    </location>
</feature>
<proteinExistence type="predicted"/>
<evidence type="ECO:0000256" key="8">
    <source>
        <dbReference type="SAM" id="MobiDB-lite"/>
    </source>
</evidence>
<dbReference type="InterPro" id="IPR008942">
    <property type="entry name" value="ENTH_VHS"/>
</dbReference>
<dbReference type="PANTHER" id="PTHR12550">
    <property type="entry name" value="HEPATOMA-DERIVED GROWTH FACTOR-RELATED"/>
    <property type="match status" value="1"/>
</dbReference>
<evidence type="ECO:0000256" key="1">
    <source>
        <dbReference type="ARBA" id="ARBA00004123"/>
    </source>
</evidence>
<dbReference type="Gene3D" id="2.30.30.140">
    <property type="match status" value="1"/>
</dbReference>
<dbReference type="Proteomes" id="UP000826271">
    <property type="component" value="Unassembled WGS sequence"/>
</dbReference>
<feature type="compositionally biased region" description="Basic and acidic residues" evidence="8">
    <location>
        <begin position="661"/>
        <end position="683"/>
    </location>
</feature>
<dbReference type="GO" id="GO:0009908">
    <property type="term" value="P:flower development"/>
    <property type="evidence" value="ECO:0007669"/>
    <property type="project" value="UniProtKB-KW"/>
</dbReference>
<dbReference type="Gene3D" id="1.25.40.90">
    <property type="match status" value="1"/>
</dbReference>